<dbReference type="InterPro" id="IPR050432">
    <property type="entry name" value="FAD-linked_Oxidoreductases_BP"/>
</dbReference>
<gene>
    <name evidence="4" type="ORF">B0T18DRAFT_321658</name>
</gene>
<evidence type="ECO:0000256" key="1">
    <source>
        <dbReference type="ARBA" id="ARBA00005466"/>
    </source>
</evidence>
<evidence type="ECO:0000313" key="5">
    <source>
        <dbReference type="Proteomes" id="UP001172155"/>
    </source>
</evidence>
<keyword evidence="5" id="KW-1185">Reference proteome</keyword>
<evidence type="ECO:0000313" key="4">
    <source>
        <dbReference type="EMBL" id="KAK0749786.1"/>
    </source>
</evidence>
<reference evidence="4" key="1">
    <citation type="submission" date="2023-06" db="EMBL/GenBank/DDBJ databases">
        <title>Genome-scale phylogeny and comparative genomics of the fungal order Sordariales.</title>
        <authorList>
            <consortium name="Lawrence Berkeley National Laboratory"/>
            <person name="Hensen N."/>
            <person name="Bonometti L."/>
            <person name="Westerberg I."/>
            <person name="Brannstrom I.O."/>
            <person name="Guillou S."/>
            <person name="Cros-Aarteil S."/>
            <person name="Calhoun S."/>
            <person name="Haridas S."/>
            <person name="Kuo A."/>
            <person name="Mondo S."/>
            <person name="Pangilinan J."/>
            <person name="Riley R."/>
            <person name="LaButti K."/>
            <person name="Andreopoulos B."/>
            <person name="Lipzen A."/>
            <person name="Chen C."/>
            <person name="Yanf M."/>
            <person name="Daum C."/>
            <person name="Ng V."/>
            <person name="Clum A."/>
            <person name="Steindorff A."/>
            <person name="Ohm R."/>
            <person name="Martin F."/>
            <person name="Silar P."/>
            <person name="Natvig D."/>
            <person name="Lalanne C."/>
            <person name="Gautier V."/>
            <person name="Ament-velasquez S.L."/>
            <person name="Kruys A."/>
            <person name="Hutchinson M.I."/>
            <person name="Powell A.J."/>
            <person name="Barry K."/>
            <person name="Miller A.N."/>
            <person name="Grigoriev I.V."/>
            <person name="Debuchy R."/>
            <person name="Gladieux P."/>
            <person name="Thoren M.H."/>
            <person name="Johannesson H."/>
        </authorList>
    </citation>
    <scope>NUCLEOTIDE SEQUENCE</scope>
    <source>
        <strain evidence="4">SMH3187-1</strain>
    </source>
</reference>
<comment type="caution">
    <text evidence="4">The sequence shown here is derived from an EMBL/GenBank/DDBJ whole genome shotgun (WGS) entry which is preliminary data.</text>
</comment>
<proteinExistence type="inferred from homology"/>
<dbReference type="PANTHER" id="PTHR13878">
    <property type="entry name" value="GULONOLACTONE OXIDASE"/>
    <property type="match status" value="1"/>
</dbReference>
<evidence type="ECO:0000256" key="2">
    <source>
        <dbReference type="ARBA" id="ARBA00023002"/>
    </source>
</evidence>
<name>A0AA40F2C1_9PEZI</name>
<organism evidence="4 5">
    <name type="scientific">Schizothecium vesticola</name>
    <dbReference type="NCBI Taxonomy" id="314040"/>
    <lineage>
        <taxon>Eukaryota</taxon>
        <taxon>Fungi</taxon>
        <taxon>Dikarya</taxon>
        <taxon>Ascomycota</taxon>
        <taxon>Pezizomycotina</taxon>
        <taxon>Sordariomycetes</taxon>
        <taxon>Sordariomycetidae</taxon>
        <taxon>Sordariales</taxon>
        <taxon>Schizotheciaceae</taxon>
        <taxon>Schizothecium</taxon>
    </lineage>
</organism>
<keyword evidence="2" id="KW-0560">Oxidoreductase</keyword>
<dbReference type="PANTHER" id="PTHR13878:SF91">
    <property type="entry name" value="FAD BINDING DOMAIN PROTEIN (AFU_ORTHOLOGUE AFUA_6G12070)-RELATED"/>
    <property type="match status" value="1"/>
</dbReference>
<dbReference type="GO" id="GO:0050660">
    <property type="term" value="F:flavin adenine dinucleotide binding"/>
    <property type="evidence" value="ECO:0007669"/>
    <property type="project" value="InterPro"/>
</dbReference>
<protein>
    <recommendedName>
        <fullName evidence="3">Berberine/berberine-like domain-containing protein</fullName>
    </recommendedName>
</protein>
<dbReference type="Gene3D" id="3.30.465.10">
    <property type="match status" value="1"/>
</dbReference>
<dbReference type="GO" id="GO:0016491">
    <property type="term" value="F:oxidoreductase activity"/>
    <property type="evidence" value="ECO:0007669"/>
    <property type="project" value="UniProtKB-KW"/>
</dbReference>
<comment type="similarity">
    <text evidence="1">Belongs to the oxygen-dependent FAD-linked oxidoreductase family.</text>
</comment>
<dbReference type="InterPro" id="IPR012951">
    <property type="entry name" value="BBE"/>
</dbReference>
<sequence length="196" mass="21054">MLSSKSTAAFVAGLVIVAGNCPSASLAGGFTQGAGLSPFLPKLGLSADNVLEWEVITAQRKHLVVTPEKNPNLYWALPGGGPRIFALMLSATDAFWDAVTTFVTTLPSLVDSGVYVVYALVPNMFNVVPIIAPGDNAYMNEADFREPHWQKVFYGENYARLLKVKRKYDPEGLLFAVTAVGSEGVEVKGEGRLCKA</sequence>
<dbReference type="Pfam" id="PF08031">
    <property type="entry name" value="BBE"/>
    <property type="match status" value="1"/>
</dbReference>
<accession>A0AA40F2C1</accession>
<dbReference type="EMBL" id="JAUKUD010000003">
    <property type="protein sequence ID" value="KAK0749786.1"/>
    <property type="molecule type" value="Genomic_DNA"/>
</dbReference>
<dbReference type="InterPro" id="IPR016169">
    <property type="entry name" value="FAD-bd_PCMH_sub2"/>
</dbReference>
<dbReference type="Proteomes" id="UP001172155">
    <property type="component" value="Unassembled WGS sequence"/>
</dbReference>
<dbReference type="SUPFAM" id="SSF56176">
    <property type="entry name" value="FAD-binding/transporter-associated domain-like"/>
    <property type="match status" value="1"/>
</dbReference>
<evidence type="ECO:0000259" key="3">
    <source>
        <dbReference type="Pfam" id="PF08031"/>
    </source>
</evidence>
<dbReference type="InterPro" id="IPR036318">
    <property type="entry name" value="FAD-bd_PCMH-like_sf"/>
</dbReference>
<feature type="domain" description="Berberine/berberine-like" evidence="3">
    <location>
        <begin position="137"/>
        <end position="172"/>
    </location>
</feature>
<dbReference type="AlphaFoldDB" id="A0AA40F2C1"/>